<sequence>MPKVIISEFMDEAAIAAELAGFDVVYDPGLVDRPNDLAAAVAEADALIVRNRTQVRGALLAAARDLKVVGRLGVGLDNIDGAACRDRGIAVYPATGANDVAVAEYVLATAMLLLRGAYGATARVAAGTWPRNALMGREISGKRLGLVGFGAIARETAQRAAALGMAVAAHDPFVAEGDPAWNPATGPVQRQALEALIAQSDVLSLHVPLTDRTRGLIDAAALARMPKGAILINAARGGVVDEAAVAESLRAGHLGGAALDVFDREPLDASAGAVFADVPNLILTPHIAGVTQESNVRVSAVTAAAVRRHLTER</sequence>
<dbReference type="PROSITE" id="PS00671">
    <property type="entry name" value="D_2_HYDROXYACID_DH_3"/>
    <property type="match status" value="1"/>
</dbReference>
<feature type="domain" description="D-isomer specific 2-hydroxyacid dehydrogenase NAD-binding" evidence="6">
    <location>
        <begin position="108"/>
        <end position="288"/>
    </location>
</feature>
<evidence type="ECO:0000256" key="4">
    <source>
        <dbReference type="RuleBase" id="RU003719"/>
    </source>
</evidence>
<dbReference type="PANTHER" id="PTHR42789:SF1">
    <property type="entry name" value="D-ISOMER SPECIFIC 2-HYDROXYACID DEHYDROGENASE FAMILY PROTEIN (AFU_ORTHOLOGUE AFUA_6G10090)"/>
    <property type="match status" value="1"/>
</dbReference>
<dbReference type="InterPro" id="IPR006140">
    <property type="entry name" value="D-isomer_DH_NAD-bd"/>
</dbReference>
<dbReference type="InterPro" id="IPR036291">
    <property type="entry name" value="NAD(P)-bd_dom_sf"/>
</dbReference>
<evidence type="ECO:0000259" key="5">
    <source>
        <dbReference type="Pfam" id="PF00389"/>
    </source>
</evidence>
<dbReference type="SUPFAM" id="SSF52283">
    <property type="entry name" value="Formate/glycerate dehydrogenase catalytic domain-like"/>
    <property type="match status" value="1"/>
</dbReference>
<evidence type="ECO:0000313" key="8">
    <source>
        <dbReference type="Proteomes" id="UP001244297"/>
    </source>
</evidence>
<evidence type="ECO:0000256" key="2">
    <source>
        <dbReference type="ARBA" id="ARBA00023002"/>
    </source>
</evidence>
<evidence type="ECO:0000256" key="1">
    <source>
        <dbReference type="ARBA" id="ARBA00005854"/>
    </source>
</evidence>
<keyword evidence="3" id="KW-0520">NAD</keyword>
<accession>A0ABT8AXN3</accession>
<dbReference type="Pfam" id="PF00389">
    <property type="entry name" value="2-Hacid_dh"/>
    <property type="match status" value="1"/>
</dbReference>
<dbReference type="InterPro" id="IPR050857">
    <property type="entry name" value="D-2-hydroxyacid_DH"/>
</dbReference>
<dbReference type="InterPro" id="IPR006139">
    <property type="entry name" value="D-isomer_2_OHA_DH_cat_dom"/>
</dbReference>
<name>A0ABT8AXN3_9HYPH</name>
<dbReference type="Proteomes" id="UP001244297">
    <property type="component" value="Unassembled WGS sequence"/>
</dbReference>
<keyword evidence="8" id="KW-1185">Reference proteome</keyword>
<dbReference type="Gene3D" id="3.40.50.720">
    <property type="entry name" value="NAD(P)-binding Rossmann-like Domain"/>
    <property type="match status" value="2"/>
</dbReference>
<reference evidence="8" key="1">
    <citation type="journal article" date="2019" name="Int. J. Syst. Evol. Microbiol.">
        <title>The Global Catalogue of Microorganisms (GCM) 10K type strain sequencing project: providing services to taxonomists for standard genome sequencing and annotation.</title>
        <authorList>
            <consortium name="The Broad Institute Genomics Platform"/>
            <consortium name="The Broad Institute Genome Sequencing Center for Infectious Disease"/>
            <person name="Wu L."/>
            <person name="Ma J."/>
        </authorList>
    </citation>
    <scope>NUCLEOTIDE SEQUENCE [LARGE SCALE GENOMIC DNA]</scope>
    <source>
        <strain evidence="8">CECT 7806</strain>
    </source>
</reference>
<proteinExistence type="inferred from homology"/>
<protein>
    <submittedName>
        <fullName evidence="7">NAD(P)-dependent oxidoreductase</fullName>
    </submittedName>
</protein>
<dbReference type="InterPro" id="IPR029753">
    <property type="entry name" value="D-isomer_DH_CS"/>
</dbReference>
<evidence type="ECO:0000259" key="6">
    <source>
        <dbReference type="Pfam" id="PF02826"/>
    </source>
</evidence>
<evidence type="ECO:0000313" key="7">
    <source>
        <dbReference type="EMBL" id="MDN3574315.1"/>
    </source>
</evidence>
<feature type="domain" description="D-isomer specific 2-hydroxyacid dehydrogenase catalytic" evidence="5">
    <location>
        <begin position="21"/>
        <end position="311"/>
    </location>
</feature>
<comment type="caution">
    <text evidence="7">The sequence shown here is derived from an EMBL/GenBank/DDBJ whole genome shotgun (WGS) entry which is preliminary data.</text>
</comment>
<dbReference type="SUPFAM" id="SSF51735">
    <property type="entry name" value="NAD(P)-binding Rossmann-fold domains"/>
    <property type="match status" value="1"/>
</dbReference>
<dbReference type="Pfam" id="PF02826">
    <property type="entry name" value="2-Hacid_dh_C"/>
    <property type="match status" value="1"/>
</dbReference>
<keyword evidence="2 4" id="KW-0560">Oxidoreductase</keyword>
<evidence type="ECO:0000256" key="3">
    <source>
        <dbReference type="ARBA" id="ARBA00023027"/>
    </source>
</evidence>
<dbReference type="PROSITE" id="PS00670">
    <property type="entry name" value="D_2_HYDROXYACID_DH_2"/>
    <property type="match status" value="1"/>
</dbReference>
<dbReference type="PANTHER" id="PTHR42789">
    <property type="entry name" value="D-ISOMER SPECIFIC 2-HYDROXYACID DEHYDROGENASE FAMILY PROTEIN (AFU_ORTHOLOGUE AFUA_6G10090)"/>
    <property type="match status" value="1"/>
</dbReference>
<comment type="similarity">
    <text evidence="1 4">Belongs to the D-isomer specific 2-hydroxyacid dehydrogenase family.</text>
</comment>
<organism evidence="7 8">
    <name type="scientific">Methylobacterium longum</name>
    <dbReference type="NCBI Taxonomy" id="767694"/>
    <lineage>
        <taxon>Bacteria</taxon>
        <taxon>Pseudomonadati</taxon>
        <taxon>Pseudomonadota</taxon>
        <taxon>Alphaproteobacteria</taxon>
        <taxon>Hyphomicrobiales</taxon>
        <taxon>Methylobacteriaceae</taxon>
        <taxon>Methylobacterium</taxon>
    </lineage>
</organism>
<dbReference type="RefSeq" id="WP_238291094.1">
    <property type="nucleotide sequence ID" value="NZ_BPQS01000032.1"/>
</dbReference>
<dbReference type="EMBL" id="JAUFPT010000097">
    <property type="protein sequence ID" value="MDN3574315.1"/>
    <property type="molecule type" value="Genomic_DNA"/>
</dbReference>
<gene>
    <name evidence="7" type="ORF">QWZ18_27375</name>
</gene>